<dbReference type="EMBL" id="JBAPLU010000006">
    <property type="protein sequence ID" value="MEI4271697.1"/>
    <property type="molecule type" value="Genomic_DNA"/>
</dbReference>
<comment type="caution">
    <text evidence="6">The sequence shown here is derived from an EMBL/GenBank/DDBJ whole genome shotgun (WGS) entry which is preliminary data.</text>
</comment>
<evidence type="ECO:0000256" key="4">
    <source>
        <dbReference type="PROSITE-ProRule" id="PRU00335"/>
    </source>
</evidence>
<evidence type="ECO:0000256" key="1">
    <source>
        <dbReference type="ARBA" id="ARBA00023015"/>
    </source>
</evidence>
<keyword evidence="7" id="KW-1185">Reference proteome</keyword>
<gene>
    <name evidence="6" type="ORF">TEK04_08175</name>
</gene>
<dbReference type="Gene3D" id="1.10.10.60">
    <property type="entry name" value="Homeodomain-like"/>
    <property type="match status" value="1"/>
</dbReference>
<dbReference type="InterPro" id="IPR050109">
    <property type="entry name" value="HTH-type_TetR-like_transc_reg"/>
</dbReference>
<dbReference type="InterPro" id="IPR036271">
    <property type="entry name" value="Tet_transcr_reg_TetR-rel_C_sf"/>
</dbReference>
<keyword evidence="1" id="KW-0805">Transcription regulation</keyword>
<dbReference type="PROSITE" id="PS50977">
    <property type="entry name" value="HTH_TETR_2"/>
    <property type="match status" value="1"/>
</dbReference>
<evidence type="ECO:0000313" key="7">
    <source>
        <dbReference type="Proteomes" id="UP001361570"/>
    </source>
</evidence>
<dbReference type="PANTHER" id="PTHR30055:SF148">
    <property type="entry name" value="TETR-FAMILY TRANSCRIPTIONAL REGULATOR"/>
    <property type="match status" value="1"/>
</dbReference>
<dbReference type="Pfam" id="PF00440">
    <property type="entry name" value="TetR_N"/>
    <property type="match status" value="1"/>
</dbReference>
<evidence type="ECO:0000256" key="3">
    <source>
        <dbReference type="ARBA" id="ARBA00023163"/>
    </source>
</evidence>
<reference evidence="6 7" key="1">
    <citation type="submission" date="2024-03" db="EMBL/GenBank/DDBJ databases">
        <title>Draft genome sequence of Klenkia sp. LSe6-5.</title>
        <authorList>
            <person name="Duangmal K."/>
            <person name="Chantavorakit T."/>
        </authorList>
    </citation>
    <scope>NUCLEOTIDE SEQUENCE [LARGE SCALE GENOMIC DNA]</scope>
    <source>
        <strain evidence="6 7">LSe6-5</strain>
    </source>
</reference>
<feature type="DNA-binding region" description="H-T-H motif" evidence="4">
    <location>
        <begin position="35"/>
        <end position="54"/>
    </location>
</feature>
<keyword evidence="2 4" id="KW-0238">DNA-binding</keyword>
<evidence type="ECO:0000313" key="6">
    <source>
        <dbReference type="EMBL" id="MEI4271697.1"/>
    </source>
</evidence>
<dbReference type="Proteomes" id="UP001361570">
    <property type="component" value="Unassembled WGS sequence"/>
</dbReference>
<evidence type="ECO:0000259" key="5">
    <source>
        <dbReference type="PROSITE" id="PS50977"/>
    </source>
</evidence>
<dbReference type="Gene3D" id="1.10.357.10">
    <property type="entry name" value="Tetracycline Repressor, domain 2"/>
    <property type="match status" value="1"/>
</dbReference>
<dbReference type="InterPro" id="IPR011075">
    <property type="entry name" value="TetR_C"/>
</dbReference>
<dbReference type="SUPFAM" id="SSF46689">
    <property type="entry name" value="Homeodomain-like"/>
    <property type="match status" value="1"/>
</dbReference>
<dbReference type="PANTHER" id="PTHR30055">
    <property type="entry name" value="HTH-TYPE TRANSCRIPTIONAL REGULATOR RUTR"/>
    <property type="match status" value="1"/>
</dbReference>
<dbReference type="Pfam" id="PF16859">
    <property type="entry name" value="TetR_C_11"/>
    <property type="match status" value="1"/>
</dbReference>
<dbReference type="InterPro" id="IPR001647">
    <property type="entry name" value="HTH_TetR"/>
</dbReference>
<proteinExistence type="predicted"/>
<dbReference type="InterPro" id="IPR009057">
    <property type="entry name" value="Homeodomain-like_sf"/>
</dbReference>
<evidence type="ECO:0000256" key="2">
    <source>
        <dbReference type="ARBA" id="ARBA00023125"/>
    </source>
</evidence>
<feature type="domain" description="HTH tetR-type" evidence="5">
    <location>
        <begin position="12"/>
        <end position="72"/>
    </location>
</feature>
<name>A0ABU8DUH0_9ACTN</name>
<dbReference type="RefSeq" id="WP_336403831.1">
    <property type="nucleotide sequence ID" value="NZ_JBAPLU010000006.1"/>
</dbReference>
<organism evidence="6 7">
    <name type="scientific">Klenkia sesuvii</name>
    <dbReference type="NCBI Taxonomy" id="3103137"/>
    <lineage>
        <taxon>Bacteria</taxon>
        <taxon>Bacillati</taxon>
        <taxon>Actinomycetota</taxon>
        <taxon>Actinomycetes</taxon>
        <taxon>Geodermatophilales</taxon>
        <taxon>Geodermatophilaceae</taxon>
        <taxon>Klenkia</taxon>
    </lineage>
</organism>
<accession>A0ABU8DUH0</accession>
<keyword evidence="3" id="KW-0804">Transcription</keyword>
<dbReference type="PRINTS" id="PR00455">
    <property type="entry name" value="HTHTETR"/>
</dbReference>
<dbReference type="SUPFAM" id="SSF48498">
    <property type="entry name" value="Tetracyclin repressor-like, C-terminal domain"/>
    <property type="match status" value="1"/>
</dbReference>
<sequence>MTGRPVGRPRDPALDVAIRQAALALLAEGGLEACALDEVARRAGVGKATIYRRWPSKDDLVRDAFEGPDPELVPTEDAGSLVEDCRRLLLTLGAALRSPRARAWRRTVPALGPDSPLAGSLPIGPVEVWNDAVLEMLDRARRRGEVADDGLHPLVVQSACSTVMARWFTDPDGDEAGERVLVEQLLSVLISPHVPS</sequence>
<protein>
    <submittedName>
        <fullName evidence="6">TetR/AcrR family transcriptional regulator</fullName>
    </submittedName>
</protein>